<dbReference type="InterPro" id="IPR049449">
    <property type="entry name" value="TesB_ACOT8-like_N"/>
</dbReference>
<protein>
    <submittedName>
        <fullName evidence="3">Thioesterase family protein</fullName>
    </submittedName>
</protein>
<sequence length="269" mass="30066">MHIDSLFNSVAEQISPTKNTAKLIIPSSWGQGRTVYGGLSASLAYVAAKQVISPNKLLRSLHTSFIGPINVDKELTIEVEVLREGKNVTQVTTKVIQGNNTALISQASFGLARVSKIKIPDLHTHEMTEPEKPSFLPHIPKVTPKFLRHYQLAKVKGGLPFTGRKESDIHGWMRFEKPPAHFTDAHLVSLIDAWPPTILQMFKLPKMASTLSWNLEFIHPHLSIGENEWFAYQATTRQASDGYVHTEANIWDARNELLAISRQVVTVFG</sequence>
<dbReference type="PANTHER" id="PTHR38110">
    <property type="entry name" value="CHROMOSOME 23, WHOLE GENOME SHOTGUN SEQUENCE"/>
    <property type="match status" value="1"/>
</dbReference>
<dbReference type="InterPro" id="IPR029069">
    <property type="entry name" value="HotDog_dom_sf"/>
</dbReference>
<dbReference type="InterPro" id="IPR042171">
    <property type="entry name" value="Acyl-CoA_hotdog"/>
</dbReference>
<gene>
    <name evidence="3" type="ORF">L0668_17700</name>
</gene>
<dbReference type="InterPro" id="IPR052389">
    <property type="entry name" value="Sec_Metab_Biosynth-Assoc"/>
</dbReference>
<dbReference type="InterPro" id="IPR049450">
    <property type="entry name" value="ACOT8-like_C"/>
</dbReference>
<dbReference type="RefSeq" id="WP_235314061.1">
    <property type="nucleotide sequence ID" value="NZ_JAKGAS010000012.1"/>
</dbReference>
<dbReference type="PANTHER" id="PTHR38110:SF1">
    <property type="entry name" value="THIOESTERASE DOMAIN-CONTAINING PROTEIN"/>
    <property type="match status" value="1"/>
</dbReference>
<feature type="domain" description="Acyl-CoA thioesterase-like C-terminal" evidence="2">
    <location>
        <begin position="133"/>
        <end position="267"/>
    </location>
</feature>
<proteinExistence type="predicted"/>
<reference evidence="3 4" key="1">
    <citation type="submission" date="2022-01" db="EMBL/GenBank/DDBJ databases">
        <title>Paraglaciecola sp. G1-23.</title>
        <authorList>
            <person name="Jin M.S."/>
            <person name="Han D.M."/>
            <person name="Kim H.M."/>
            <person name="Jeon C.O."/>
        </authorList>
    </citation>
    <scope>NUCLEOTIDE SEQUENCE [LARGE SCALE GENOMIC DNA]</scope>
    <source>
        <strain evidence="3 4">G1-23</strain>
    </source>
</reference>
<dbReference type="CDD" id="cd03445">
    <property type="entry name" value="Thioesterase_II_repeat2"/>
    <property type="match status" value="1"/>
</dbReference>
<dbReference type="Pfam" id="PF13622">
    <property type="entry name" value="4HBT_3"/>
    <property type="match status" value="1"/>
</dbReference>
<dbReference type="Gene3D" id="2.40.160.210">
    <property type="entry name" value="Acyl-CoA thioesterase, double hotdog domain"/>
    <property type="match status" value="1"/>
</dbReference>
<comment type="caution">
    <text evidence="3">The sequence shown here is derived from an EMBL/GenBank/DDBJ whole genome shotgun (WGS) entry which is preliminary data.</text>
</comment>
<evidence type="ECO:0000259" key="2">
    <source>
        <dbReference type="Pfam" id="PF20789"/>
    </source>
</evidence>
<dbReference type="Proteomes" id="UP001521137">
    <property type="component" value="Unassembled WGS sequence"/>
</dbReference>
<evidence type="ECO:0000313" key="3">
    <source>
        <dbReference type="EMBL" id="MCF2949959.1"/>
    </source>
</evidence>
<dbReference type="SUPFAM" id="SSF54637">
    <property type="entry name" value="Thioesterase/thiol ester dehydrase-isomerase"/>
    <property type="match status" value="2"/>
</dbReference>
<feature type="domain" description="Acyl-CoA thioesterase-like N-terminal HotDog" evidence="1">
    <location>
        <begin position="25"/>
        <end position="110"/>
    </location>
</feature>
<evidence type="ECO:0000259" key="1">
    <source>
        <dbReference type="Pfam" id="PF13622"/>
    </source>
</evidence>
<organism evidence="3 4">
    <name type="scientific">Paraglaciecola algarum</name>
    <dbReference type="NCBI Taxonomy" id="3050085"/>
    <lineage>
        <taxon>Bacteria</taxon>
        <taxon>Pseudomonadati</taxon>
        <taxon>Pseudomonadota</taxon>
        <taxon>Gammaproteobacteria</taxon>
        <taxon>Alteromonadales</taxon>
        <taxon>Alteromonadaceae</taxon>
        <taxon>Paraglaciecola</taxon>
    </lineage>
</organism>
<evidence type="ECO:0000313" key="4">
    <source>
        <dbReference type="Proteomes" id="UP001521137"/>
    </source>
</evidence>
<accession>A0ABS9DDX6</accession>
<dbReference type="Pfam" id="PF20789">
    <property type="entry name" value="4HBT_3C"/>
    <property type="match status" value="1"/>
</dbReference>
<dbReference type="EMBL" id="JAKGAS010000012">
    <property type="protein sequence ID" value="MCF2949959.1"/>
    <property type="molecule type" value="Genomic_DNA"/>
</dbReference>
<name>A0ABS9DDX6_9ALTE</name>
<keyword evidence="4" id="KW-1185">Reference proteome</keyword>